<proteinExistence type="predicted"/>
<organism evidence="1 2">
    <name type="scientific">Eumeta variegata</name>
    <name type="common">Bagworm moth</name>
    <name type="synonym">Eumeta japonica</name>
    <dbReference type="NCBI Taxonomy" id="151549"/>
    <lineage>
        <taxon>Eukaryota</taxon>
        <taxon>Metazoa</taxon>
        <taxon>Ecdysozoa</taxon>
        <taxon>Arthropoda</taxon>
        <taxon>Hexapoda</taxon>
        <taxon>Insecta</taxon>
        <taxon>Pterygota</taxon>
        <taxon>Neoptera</taxon>
        <taxon>Endopterygota</taxon>
        <taxon>Lepidoptera</taxon>
        <taxon>Glossata</taxon>
        <taxon>Ditrysia</taxon>
        <taxon>Tineoidea</taxon>
        <taxon>Psychidae</taxon>
        <taxon>Oiketicinae</taxon>
        <taxon>Eumeta</taxon>
    </lineage>
</organism>
<comment type="caution">
    <text evidence="1">The sequence shown here is derived from an EMBL/GenBank/DDBJ whole genome shotgun (WGS) entry which is preliminary data.</text>
</comment>
<evidence type="ECO:0000313" key="2">
    <source>
        <dbReference type="Proteomes" id="UP000299102"/>
    </source>
</evidence>
<dbReference type="EMBL" id="BGZK01000278">
    <property type="protein sequence ID" value="GBP33702.1"/>
    <property type="molecule type" value="Genomic_DNA"/>
</dbReference>
<reference evidence="1 2" key="1">
    <citation type="journal article" date="2019" name="Commun. Biol.">
        <title>The bagworm genome reveals a unique fibroin gene that provides high tensile strength.</title>
        <authorList>
            <person name="Kono N."/>
            <person name="Nakamura H."/>
            <person name="Ohtoshi R."/>
            <person name="Tomita M."/>
            <person name="Numata K."/>
            <person name="Arakawa K."/>
        </authorList>
    </citation>
    <scope>NUCLEOTIDE SEQUENCE [LARGE SCALE GENOMIC DNA]</scope>
</reference>
<protein>
    <submittedName>
        <fullName evidence="1">Uncharacterized protein</fullName>
    </submittedName>
</protein>
<sequence length="102" mass="11413">MLVIRARSIIWLFGLQPRAPWIQEPPAKSKLRQHESDDALNHVVSSVDGEISSKGFSGLFLIIVSKVAIMARLKCEEKRYQTSPSPDRGGAKLFFSVFKSVL</sequence>
<dbReference type="AlphaFoldDB" id="A0A4C1V607"/>
<accession>A0A4C1V607</accession>
<gene>
    <name evidence="1" type="ORF">EVAR_17028_1</name>
</gene>
<keyword evidence="2" id="KW-1185">Reference proteome</keyword>
<dbReference type="Proteomes" id="UP000299102">
    <property type="component" value="Unassembled WGS sequence"/>
</dbReference>
<evidence type="ECO:0000313" key="1">
    <source>
        <dbReference type="EMBL" id="GBP33702.1"/>
    </source>
</evidence>
<name>A0A4C1V607_EUMVA</name>